<dbReference type="PANTHER" id="PTHR43045:SF1">
    <property type="entry name" value="SHIKIMATE TRANSPORTER"/>
    <property type="match status" value="1"/>
</dbReference>
<dbReference type="GO" id="GO:0022857">
    <property type="term" value="F:transmembrane transporter activity"/>
    <property type="evidence" value="ECO:0007669"/>
    <property type="project" value="InterPro"/>
</dbReference>
<evidence type="ECO:0000256" key="4">
    <source>
        <dbReference type="ARBA" id="ARBA00022692"/>
    </source>
</evidence>
<dbReference type="RefSeq" id="WP_141175613.1">
    <property type="nucleotide sequence ID" value="NZ_JBHUFX010000011.1"/>
</dbReference>
<dbReference type="SUPFAM" id="SSF103473">
    <property type="entry name" value="MFS general substrate transporter"/>
    <property type="match status" value="1"/>
</dbReference>
<keyword evidence="5 7" id="KW-1133">Transmembrane helix</keyword>
<evidence type="ECO:0000256" key="3">
    <source>
        <dbReference type="ARBA" id="ARBA00022475"/>
    </source>
</evidence>
<feature type="transmembrane region" description="Helical" evidence="7">
    <location>
        <begin position="380"/>
        <end position="402"/>
    </location>
</feature>
<dbReference type="InterPro" id="IPR011701">
    <property type="entry name" value="MFS"/>
</dbReference>
<dbReference type="GO" id="GO:0005886">
    <property type="term" value="C:plasma membrane"/>
    <property type="evidence" value="ECO:0007669"/>
    <property type="project" value="UniProtKB-SubCell"/>
</dbReference>
<gene>
    <name evidence="9" type="ORF">FKM52_07610</name>
</gene>
<dbReference type="AlphaFoldDB" id="A0A506V9U9"/>
<keyword evidence="3" id="KW-1003">Cell membrane</keyword>
<dbReference type="Pfam" id="PF07690">
    <property type="entry name" value="MFS_1"/>
    <property type="match status" value="1"/>
</dbReference>
<dbReference type="PANTHER" id="PTHR43045">
    <property type="entry name" value="SHIKIMATE TRANSPORTER"/>
    <property type="match status" value="1"/>
</dbReference>
<feature type="transmembrane region" description="Helical" evidence="7">
    <location>
        <begin position="315"/>
        <end position="334"/>
    </location>
</feature>
<dbReference type="PROSITE" id="PS50850">
    <property type="entry name" value="MFS"/>
    <property type="match status" value="1"/>
</dbReference>
<comment type="caution">
    <text evidence="9">The sequence shown here is derived from an EMBL/GenBank/DDBJ whole genome shotgun (WGS) entry which is preliminary data.</text>
</comment>
<feature type="transmembrane region" description="Helical" evidence="7">
    <location>
        <begin position="57"/>
        <end position="81"/>
    </location>
</feature>
<dbReference type="Gene3D" id="1.20.1250.20">
    <property type="entry name" value="MFS general substrate transporter like domains"/>
    <property type="match status" value="1"/>
</dbReference>
<dbReference type="InterPro" id="IPR036259">
    <property type="entry name" value="MFS_trans_sf"/>
</dbReference>
<feature type="transmembrane region" description="Helical" evidence="7">
    <location>
        <begin position="197"/>
        <end position="216"/>
    </location>
</feature>
<sequence>MAGKLPVPGERLSPQAMRRVVMGSFAGALMEWYDFFIFGTAAGLVFAPLFFPDSDPFIGLIAAFATFGVGFLTRPLGGIVFGHFGDRVGRKITLIWTLGIVGCSTFLIGFIPTYQQIGIWAPVTLMILRLIQGFGLGGEYGGAALMTIESAPLQKRGFLGSLPQTAASVGIMLATGVFALCNHFLTQEQFLSWGWRIPFWLSAVMLVVGMFIRLHTEETLDFSQQKAAAAQEKTAPPLIELFRKHPRNILLALGARLAESVSSNIINAFGIVYISTQLALSRDIPLTGMLIASAIGIICCPLVGWLSDRVGQRKIYLAGAGFCILFAFPFFLLLDTKSTLIIWCSMSLGYNLGPTMMFAVQPTLFTRMFGTRVRYTGLSFAYQFSAILGGMSPLIASSLLAMGNGKPWPVALFLLVISVLSFICVWLIDPHSSSKEAAKKPCIAYHSVREKTHEK</sequence>
<feature type="transmembrane region" description="Helical" evidence="7">
    <location>
        <begin position="93"/>
        <end position="111"/>
    </location>
</feature>
<name>A0A506V9U9_9GAMM</name>
<keyword evidence="2" id="KW-0813">Transport</keyword>
<dbReference type="Proteomes" id="UP000319523">
    <property type="component" value="Unassembled WGS sequence"/>
</dbReference>
<feature type="transmembrane region" description="Helical" evidence="7">
    <location>
        <begin position="286"/>
        <end position="306"/>
    </location>
</feature>
<organism evidence="9 10">
    <name type="scientific">Mixta tenebrionis</name>
    <dbReference type="NCBI Taxonomy" id="2562439"/>
    <lineage>
        <taxon>Bacteria</taxon>
        <taxon>Pseudomonadati</taxon>
        <taxon>Pseudomonadota</taxon>
        <taxon>Gammaproteobacteria</taxon>
        <taxon>Enterobacterales</taxon>
        <taxon>Erwiniaceae</taxon>
        <taxon>Mixta</taxon>
    </lineage>
</organism>
<comment type="subcellular location">
    <subcellularLocation>
        <location evidence="1">Cell membrane</location>
        <topology evidence="1">Multi-pass membrane protein</topology>
    </subcellularLocation>
</comment>
<evidence type="ECO:0000256" key="7">
    <source>
        <dbReference type="SAM" id="Phobius"/>
    </source>
</evidence>
<keyword evidence="4 7" id="KW-0812">Transmembrane</keyword>
<feature type="transmembrane region" description="Helical" evidence="7">
    <location>
        <begin position="249"/>
        <end position="274"/>
    </location>
</feature>
<dbReference type="OrthoDB" id="3690818at2"/>
<keyword evidence="6 7" id="KW-0472">Membrane</keyword>
<dbReference type="InterPro" id="IPR020846">
    <property type="entry name" value="MFS_dom"/>
</dbReference>
<accession>A0A506V9U9</accession>
<keyword evidence="10" id="KW-1185">Reference proteome</keyword>
<feature type="transmembrane region" description="Helical" evidence="7">
    <location>
        <begin position="340"/>
        <end position="360"/>
    </location>
</feature>
<protein>
    <submittedName>
        <fullName evidence="9">MHS family MFS transporter</fullName>
    </submittedName>
</protein>
<evidence type="ECO:0000259" key="8">
    <source>
        <dbReference type="PROSITE" id="PS50850"/>
    </source>
</evidence>
<evidence type="ECO:0000313" key="10">
    <source>
        <dbReference type="Proteomes" id="UP000319523"/>
    </source>
</evidence>
<evidence type="ECO:0000256" key="2">
    <source>
        <dbReference type="ARBA" id="ARBA00022448"/>
    </source>
</evidence>
<evidence type="ECO:0000256" key="5">
    <source>
        <dbReference type="ARBA" id="ARBA00022989"/>
    </source>
</evidence>
<dbReference type="CDD" id="cd17369">
    <property type="entry name" value="MFS_ShiA_like"/>
    <property type="match status" value="1"/>
</dbReference>
<feature type="transmembrane region" description="Helical" evidence="7">
    <location>
        <begin position="117"/>
        <end position="137"/>
    </location>
</feature>
<feature type="domain" description="Major facilitator superfamily (MFS) profile" evidence="8">
    <location>
        <begin position="20"/>
        <end position="433"/>
    </location>
</feature>
<dbReference type="EMBL" id="VHQI01000004">
    <property type="protein sequence ID" value="TPW42641.1"/>
    <property type="molecule type" value="Genomic_DNA"/>
</dbReference>
<feature type="transmembrane region" description="Helical" evidence="7">
    <location>
        <begin position="158"/>
        <end position="185"/>
    </location>
</feature>
<dbReference type="FunFam" id="1.20.1250.20:FF:000001">
    <property type="entry name" value="Dicarboxylate MFS transporter"/>
    <property type="match status" value="1"/>
</dbReference>
<proteinExistence type="predicted"/>
<reference evidence="9 10" key="1">
    <citation type="submission" date="2019-06" db="EMBL/GenBank/DDBJ databases">
        <authorList>
            <person name="Yang Y."/>
        </authorList>
    </citation>
    <scope>NUCLEOTIDE SEQUENCE [LARGE SCALE GENOMIC DNA]</scope>
    <source>
        <strain evidence="9 10">BIT-26</strain>
    </source>
</reference>
<feature type="transmembrane region" description="Helical" evidence="7">
    <location>
        <begin position="408"/>
        <end position="428"/>
    </location>
</feature>
<evidence type="ECO:0000256" key="6">
    <source>
        <dbReference type="ARBA" id="ARBA00023136"/>
    </source>
</evidence>
<evidence type="ECO:0000313" key="9">
    <source>
        <dbReference type="EMBL" id="TPW42641.1"/>
    </source>
</evidence>
<evidence type="ECO:0000256" key="1">
    <source>
        <dbReference type="ARBA" id="ARBA00004651"/>
    </source>
</evidence>